<protein>
    <submittedName>
        <fullName evidence="1">Phage portal protein</fullName>
    </submittedName>
</protein>
<dbReference type="KEGG" id="bao:BAMF_2904"/>
<gene>
    <name evidence="1" type="primary">gp3</name>
    <name evidence="1" type="ordered locus">BAMF_2904</name>
</gene>
<dbReference type="InterPro" id="IPR006427">
    <property type="entry name" value="Portal_HK97"/>
</dbReference>
<reference evidence="2" key="2">
    <citation type="journal article" date="2011" name="J. Biotechnol.">
        <title>Genome sequence of B. amyloliquefaciens type strain DSM7(T) reveals differences to plant-associated B. amyloliquefaciens FZB42.</title>
        <authorList>
            <person name="Ruckert C."/>
            <person name="Blom J."/>
            <person name="Chen X."/>
            <person name="Reva O."/>
            <person name="Borriss R."/>
        </authorList>
    </citation>
    <scope>NUCLEOTIDE SEQUENCE [LARGE SCALE GENOMIC DNA]</scope>
    <source>
        <strain evidence="2">DSM 7</strain>
    </source>
</reference>
<sequence>MAFFRSMNTGGESNAVSANDQAFIDIIMGADGETYTTINAIKNSDIFTAIHTLASDIASSPIMVKNNGIADEMNILYKLLNERPNEFYSGYFLKFILVANALLNAQSYAEIIRDSDGNPLDLVHLRNSEVSYDQPNGTNEIIYTYTPSNGKQRIIKRENMLHIKFFSLNGITGVSPLSSLKREIESQEAGKKLYVDFFRRGANLSGILNVKKANLDDAARKNMKKNFESTYSGDQNQQGILVLDDTMDFKQLEVNTKVLEIVNNYNHGTKQIAKAFGLPPHKLGIEQTNTSIEQANLDYLTNTLSNYFNAISAELNYKLLSYPLYNQYTFEFDTRKFRETDAKTKRENVIALLQNGIYSLNDALAQYGIASVPNGDKRFMSLNYVDIEIMDEIQKAKAKSLPIPSASEGGEGIE</sequence>
<dbReference type="AlphaFoldDB" id="A0A9P1JJE0"/>
<proteinExistence type="predicted"/>
<keyword evidence="2" id="KW-1185">Reference proteome</keyword>
<reference evidence="1 2" key="1">
    <citation type="journal article" date="2011" name="Int. J. Syst. Evol. Microbiol.">
        <title>Relationship of Bacillus amyloliquefaciens clades associated with strains DSM 7T and FZB42T: a proposal for Bacillus amyloliquefaciens subsp. amyloliquefaciens subsp. nov. and Bacillus amyloliquefaciens subsp. plantarum subsp. nov. based on complete genome sequence comparisons.</title>
        <authorList>
            <person name="Borriss R."/>
            <person name="Chen X.H."/>
            <person name="Rueckert C."/>
            <person name="Blom J."/>
            <person name="Becker A."/>
            <person name="Baumgarth B."/>
            <person name="Fan B."/>
            <person name="Pukall R."/>
            <person name="Schumann P."/>
            <person name="Sproer C."/>
            <person name="Junge H."/>
            <person name="Vater J."/>
            <person name="Puhler A."/>
            <person name="Klenk H.P."/>
        </authorList>
    </citation>
    <scope>NUCLEOTIDE SEQUENCE [LARGE SCALE GENOMIC DNA]</scope>
    <source>
        <strain evidence="2">DSM 7</strain>
    </source>
</reference>
<evidence type="ECO:0000313" key="2">
    <source>
        <dbReference type="Proteomes" id="UP000006562"/>
    </source>
</evidence>
<accession>A0A9P1JJE0</accession>
<organism evidence="1 2">
    <name type="scientific">Bacillus amyloliquefaciens (strain ATCC 23350 / DSM 7 / BCRC 11601 / CCUG 28519 / NBRC 15535 / NRRL B-14393 / F)</name>
    <dbReference type="NCBI Taxonomy" id="692420"/>
    <lineage>
        <taxon>Bacteria</taxon>
        <taxon>Bacillati</taxon>
        <taxon>Bacillota</taxon>
        <taxon>Bacilli</taxon>
        <taxon>Bacillales</taxon>
        <taxon>Bacillaceae</taxon>
        <taxon>Bacillus</taxon>
        <taxon>Bacillus amyloliquefaciens group</taxon>
    </lineage>
</organism>
<dbReference type="Proteomes" id="UP000006562">
    <property type="component" value="Chromosome"/>
</dbReference>
<dbReference type="EMBL" id="FN597644">
    <property type="protein sequence ID" value="CBI44030.1"/>
    <property type="molecule type" value="Genomic_DNA"/>
</dbReference>
<dbReference type="NCBIfam" id="TIGR01537">
    <property type="entry name" value="portal_HK97"/>
    <property type="match status" value="1"/>
</dbReference>
<dbReference type="RefSeq" id="WP_013353331.1">
    <property type="nucleotide sequence ID" value="NC_014551.1"/>
</dbReference>
<name>A0A9P1JJE0_BACAS</name>
<dbReference type="InterPro" id="IPR006944">
    <property type="entry name" value="Phage/GTA_portal"/>
</dbReference>
<evidence type="ECO:0000313" key="1">
    <source>
        <dbReference type="EMBL" id="CBI44030.1"/>
    </source>
</evidence>
<dbReference type="Pfam" id="PF04860">
    <property type="entry name" value="Phage_portal"/>
    <property type="match status" value="1"/>
</dbReference>